<dbReference type="GO" id="GO:0031167">
    <property type="term" value="P:rRNA methylation"/>
    <property type="evidence" value="ECO:0007669"/>
    <property type="project" value="TreeGrafter"/>
</dbReference>
<dbReference type="PANTHER" id="PTHR22808">
    <property type="entry name" value="NCL1 YEAST -RELATED NOL1/NOP2/FMU SUN DOMAIN-CONTAINING"/>
    <property type="match status" value="1"/>
</dbReference>
<comment type="caution">
    <text evidence="4">The sequence shown here is derived from an EMBL/GenBank/DDBJ whole genome shotgun (WGS) entry which is preliminary data.</text>
</comment>
<feature type="region of interest" description="Disordered" evidence="2">
    <location>
        <begin position="219"/>
        <end position="239"/>
    </location>
</feature>
<dbReference type="GO" id="GO:0008173">
    <property type="term" value="F:RNA methyltransferase activity"/>
    <property type="evidence" value="ECO:0007669"/>
    <property type="project" value="InterPro"/>
</dbReference>
<feature type="region of interest" description="Disordered" evidence="2">
    <location>
        <begin position="299"/>
        <end position="335"/>
    </location>
</feature>
<dbReference type="Proteomes" id="UP000770717">
    <property type="component" value="Unassembled WGS sequence"/>
</dbReference>
<evidence type="ECO:0000259" key="3">
    <source>
        <dbReference type="Pfam" id="PF01189"/>
    </source>
</evidence>
<evidence type="ECO:0000313" key="5">
    <source>
        <dbReference type="Proteomes" id="UP000770717"/>
    </source>
</evidence>
<protein>
    <recommendedName>
        <fullName evidence="3">SAM-dependent methyltransferase RsmB-F/NOP2-type catalytic core domain-containing protein</fullName>
    </recommendedName>
</protein>
<organism evidence="4 5">
    <name type="scientific">Eleutherodactylus coqui</name>
    <name type="common">Puerto Rican coqui</name>
    <dbReference type="NCBI Taxonomy" id="57060"/>
    <lineage>
        <taxon>Eukaryota</taxon>
        <taxon>Metazoa</taxon>
        <taxon>Chordata</taxon>
        <taxon>Craniata</taxon>
        <taxon>Vertebrata</taxon>
        <taxon>Euteleostomi</taxon>
        <taxon>Amphibia</taxon>
        <taxon>Batrachia</taxon>
        <taxon>Anura</taxon>
        <taxon>Neobatrachia</taxon>
        <taxon>Hyloidea</taxon>
        <taxon>Eleutherodactylidae</taxon>
        <taxon>Eleutherodactylinae</taxon>
        <taxon>Eleutherodactylus</taxon>
        <taxon>Eleutherodactylus</taxon>
    </lineage>
</organism>
<evidence type="ECO:0000256" key="1">
    <source>
        <dbReference type="ARBA" id="ARBA00022552"/>
    </source>
</evidence>
<dbReference type="InterPro" id="IPR029063">
    <property type="entry name" value="SAM-dependent_MTases_sf"/>
</dbReference>
<dbReference type="InterPro" id="IPR023267">
    <property type="entry name" value="RCMT"/>
</dbReference>
<reference evidence="4" key="1">
    <citation type="thesis" date="2020" institute="ProQuest LLC" country="789 East Eisenhower Parkway, Ann Arbor, MI, USA">
        <title>Comparative Genomics and Chromosome Evolution.</title>
        <authorList>
            <person name="Mudd A.B."/>
        </authorList>
    </citation>
    <scope>NUCLEOTIDE SEQUENCE</scope>
    <source>
        <strain evidence="4">HN-11 Male</strain>
        <tissue evidence="4">Kidney and liver</tissue>
    </source>
</reference>
<evidence type="ECO:0000313" key="4">
    <source>
        <dbReference type="EMBL" id="KAG9460956.1"/>
    </source>
</evidence>
<dbReference type="EMBL" id="WNTK01032278">
    <property type="protein sequence ID" value="KAG9460956.1"/>
    <property type="molecule type" value="Genomic_DNA"/>
</dbReference>
<dbReference type="AlphaFoldDB" id="A0A8J6B3U6"/>
<gene>
    <name evidence="4" type="ORF">GDO78_018590</name>
</gene>
<accession>A0A8J6B3U6</accession>
<dbReference type="Gene3D" id="3.40.50.150">
    <property type="entry name" value="Vaccinia Virus protein VP39"/>
    <property type="match status" value="1"/>
</dbReference>
<name>A0A8J6B3U6_ELECQ</name>
<dbReference type="GO" id="GO:0005762">
    <property type="term" value="C:mitochondrial large ribosomal subunit"/>
    <property type="evidence" value="ECO:0007669"/>
    <property type="project" value="TreeGrafter"/>
</dbReference>
<dbReference type="InterPro" id="IPR049560">
    <property type="entry name" value="MeTrfase_RsmB-F_NOP2_cat"/>
</dbReference>
<dbReference type="Gene3D" id="6.20.240.40">
    <property type="match status" value="1"/>
</dbReference>
<sequence>MNYSVQFGAVWPSVRISLLSEQKYGALINSFSSAEVVTRGLRAINATDFLQEARAAPEMSPTSSLACYTFPRTDISRFPPARCGTSGLLGYYLLDAASLLPVLALNARPDHRVLDLCAAPGGKTLALLLEGCRYLVANDASVSHTNRLRRVLQSYVPRELRTEERVRLTSWDGAEWPEEAAYDRVSSWGCGRTVGSLCSRSNMSSLAVGSGGRAVHCRPSLPAAGGEQHLPSHQEEGAPAVTAAADPALALRPAGGGARRGCRLCHLHAIGAAERVCSGGSAAAGGGGIRHRCGGPGSALLPGDLQEDVQFPAGLPPGGASDAAPHRQLRPSLPL</sequence>
<keyword evidence="1" id="KW-0698">rRNA processing</keyword>
<proteinExistence type="predicted"/>
<feature type="domain" description="SAM-dependent methyltransferase RsmB-F/NOP2-type catalytic core" evidence="3">
    <location>
        <begin position="103"/>
        <end position="153"/>
    </location>
</feature>
<dbReference type="Pfam" id="PF01189">
    <property type="entry name" value="Methyltr_RsmB-F"/>
    <property type="match status" value="1"/>
</dbReference>
<keyword evidence="5" id="KW-1185">Reference proteome</keyword>
<evidence type="ECO:0000256" key="2">
    <source>
        <dbReference type="SAM" id="MobiDB-lite"/>
    </source>
</evidence>
<dbReference type="PANTHER" id="PTHR22808:SF3">
    <property type="entry name" value="5-METHYLCYTOSINE RRNA METHYLTRANSFERASE NSUN4"/>
    <property type="match status" value="1"/>
</dbReference>
<dbReference type="SUPFAM" id="SSF53335">
    <property type="entry name" value="S-adenosyl-L-methionine-dependent methyltransferases"/>
    <property type="match status" value="1"/>
</dbReference>
<dbReference type="OrthoDB" id="8020218at2759"/>